<gene>
    <name evidence="1" type="ORF">LRS13_09560</name>
</gene>
<evidence type="ECO:0000313" key="2">
    <source>
        <dbReference type="Proteomes" id="UP001058860"/>
    </source>
</evidence>
<protein>
    <recommendedName>
        <fullName evidence="3">Helix-turn-helix domain-containing protein</fullName>
    </recommendedName>
</protein>
<evidence type="ECO:0008006" key="3">
    <source>
        <dbReference type="Google" id="ProtNLM"/>
    </source>
</evidence>
<organism evidence="1 2">
    <name type="scientific">Svornostia abyssi</name>
    <dbReference type="NCBI Taxonomy" id="2898438"/>
    <lineage>
        <taxon>Bacteria</taxon>
        <taxon>Bacillati</taxon>
        <taxon>Actinomycetota</taxon>
        <taxon>Thermoleophilia</taxon>
        <taxon>Solirubrobacterales</taxon>
        <taxon>Baekduiaceae</taxon>
        <taxon>Svornostia</taxon>
    </lineage>
</organism>
<accession>A0ABY5PM21</accession>
<keyword evidence="2" id="KW-1185">Reference proteome</keyword>
<name>A0ABY5PM21_9ACTN</name>
<proteinExistence type="predicted"/>
<sequence length="209" mass="22477">MVTAAQLADELGVTSNRLQKWLRARKADGHPLLAAKSQFGAWLFPREAANQLAEEFEAADANGHVSDSAVQRRAEEVIRALLSDRLGIPLVPRTIQLKAGAPVQVDAASPDGTVLAEIFARQGALKGGQQKKVAIDTLKLITVRHEQPEVKLMLCFANQDAAAYATGGGWVAQALRTWEVGVEVVDIPDDLRTEILAAQLGQTMVNPTP</sequence>
<dbReference type="RefSeq" id="WP_353866190.1">
    <property type="nucleotide sequence ID" value="NZ_CP088295.1"/>
</dbReference>
<evidence type="ECO:0000313" key="1">
    <source>
        <dbReference type="EMBL" id="UUY05746.1"/>
    </source>
</evidence>
<dbReference type="Proteomes" id="UP001058860">
    <property type="component" value="Chromosome"/>
</dbReference>
<reference evidence="2" key="1">
    <citation type="submission" date="2021-11" db="EMBL/GenBank/DDBJ databases">
        <title>Cultivation dependent microbiological survey of springs from the worlds oldest radium mine currently devoted to the extraction of radon-saturated water.</title>
        <authorList>
            <person name="Kapinusova G."/>
            <person name="Smrhova T."/>
            <person name="Strejcek M."/>
            <person name="Suman J."/>
            <person name="Jani K."/>
            <person name="Pajer P."/>
            <person name="Uhlik O."/>
        </authorList>
    </citation>
    <scope>NUCLEOTIDE SEQUENCE [LARGE SCALE GENOMIC DNA]</scope>
    <source>
        <strain evidence="2">J379</strain>
    </source>
</reference>
<dbReference type="EMBL" id="CP088295">
    <property type="protein sequence ID" value="UUY05746.1"/>
    <property type="molecule type" value="Genomic_DNA"/>
</dbReference>